<name>A0A928ZT59_LEPEC</name>
<gene>
    <name evidence="1" type="ORF">IQ260_07330</name>
</gene>
<accession>A0A928ZT59</accession>
<reference evidence="1" key="1">
    <citation type="submission" date="2020-10" db="EMBL/GenBank/DDBJ databases">
        <authorList>
            <person name="Castelo-Branco R."/>
            <person name="Eusebio N."/>
            <person name="Adriana R."/>
            <person name="Vieira A."/>
            <person name="Brugerolle De Fraissinette N."/>
            <person name="Rezende De Castro R."/>
            <person name="Schneider M.P."/>
            <person name="Vasconcelos V."/>
            <person name="Leao P.N."/>
        </authorList>
    </citation>
    <scope>NUCLEOTIDE SEQUENCE</scope>
    <source>
        <strain evidence="1">LEGE 11479</strain>
    </source>
</reference>
<sequence length="265" mass="29421">MLQVELNPGLKGGRWACLRPLCGHDEASIGGVDTIESMAFLDRLLVSVPGTAVTSGSAEKLAVCDCDRIFAALYLNYFGEQVESTVACHACGDSFELAFSLRDLMAKLNAITPTKATGPDSDGIYTLDDGRRFRLPTLSDRNTLIGLEPEQAVTTLLKRCMVHGEPMAESDSLQAAMEEVGPVLDLDLDAQCPHCTTAQTVRFDIQTYVLQSLAFEQRFLTREIHRIAMAYGWGHQEILNLPREERQTFVRLIEAETRGQQRRRL</sequence>
<comment type="caution">
    <text evidence="1">The sequence shown here is derived from an EMBL/GenBank/DDBJ whole genome shotgun (WGS) entry which is preliminary data.</text>
</comment>
<protein>
    <submittedName>
        <fullName evidence="1">Uncharacterized protein</fullName>
    </submittedName>
</protein>
<evidence type="ECO:0000313" key="1">
    <source>
        <dbReference type="EMBL" id="MBE9066461.1"/>
    </source>
</evidence>
<dbReference type="AlphaFoldDB" id="A0A928ZT59"/>
<proteinExistence type="predicted"/>
<organism evidence="1 2">
    <name type="scientific">Leptolyngbya cf. ectocarpi LEGE 11479</name>
    <dbReference type="NCBI Taxonomy" id="1828722"/>
    <lineage>
        <taxon>Bacteria</taxon>
        <taxon>Bacillati</taxon>
        <taxon>Cyanobacteriota</taxon>
        <taxon>Cyanophyceae</taxon>
        <taxon>Leptolyngbyales</taxon>
        <taxon>Leptolyngbyaceae</taxon>
        <taxon>Leptolyngbya group</taxon>
        <taxon>Leptolyngbya</taxon>
    </lineage>
</organism>
<dbReference type="EMBL" id="JADEXP010000043">
    <property type="protein sequence ID" value="MBE9066461.1"/>
    <property type="molecule type" value="Genomic_DNA"/>
</dbReference>
<dbReference type="RefSeq" id="WP_193992225.1">
    <property type="nucleotide sequence ID" value="NZ_JADEXP010000043.1"/>
</dbReference>
<keyword evidence="2" id="KW-1185">Reference proteome</keyword>
<dbReference type="Proteomes" id="UP000615026">
    <property type="component" value="Unassembled WGS sequence"/>
</dbReference>
<evidence type="ECO:0000313" key="2">
    <source>
        <dbReference type="Proteomes" id="UP000615026"/>
    </source>
</evidence>